<dbReference type="Pfam" id="PF23657">
    <property type="entry name" value="DUF7151"/>
    <property type="match status" value="3"/>
</dbReference>
<evidence type="ECO:0000256" key="6">
    <source>
        <dbReference type="SAM" id="MobiDB-lite"/>
    </source>
</evidence>
<evidence type="ECO:0000256" key="5">
    <source>
        <dbReference type="ARBA" id="ARBA00023180"/>
    </source>
</evidence>
<name>A0A540X535_9BACT</name>
<dbReference type="Gene3D" id="3.80.20.20">
    <property type="entry name" value="Receptor L-domain"/>
    <property type="match status" value="2"/>
</dbReference>
<keyword evidence="4" id="KW-0732">Signal</keyword>
<dbReference type="OrthoDB" id="8832761at2"/>
<dbReference type="EMBL" id="VIFM01000025">
    <property type="protein sequence ID" value="TQF16350.1"/>
    <property type="molecule type" value="Genomic_DNA"/>
</dbReference>
<dbReference type="InterPro" id="IPR055575">
    <property type="entry name" value="DUF7151"/>
</dbReference>
<evidence type="ECO:0000256" key="2">
    <source>
        <dbReference type="ARBA" id="ARBA00022512"/>
    </source>
</evidence>
<feature type="region of interest" description="Disordered" evidence="6">
    <location>
        <begin position="185"/>
        <end position="213"/>
    </location>
</feature>
<evidence type="ECO:0000313" key="8">
    <source>
        <dbReference type="EMBL" id="TQF16350.1"/>
    </source>
</evidence>
<dbReference type="Proteomes" id="UP000315369">
    <property type="component" value="Unassembled WGS sequence"/>
</dbReference>
<proteinExistence type="predicted"/>
<dbReference type="PANTHER" id="PTHR31018">
    <property type="entry name" value="SPORULATION-SPECIFIC PROTEIN-RELATED"/>
    <property type="match status" value="1"/>
</dbReference>
<feature type="domain" description="DUF7151" evidence="7">
    <location>
        <begin position="29"/>
        <end position="74"/>
    </location>
</feature>
<feature type="domain" description="DUF7151" evidence="7">
    <location>
        <begin position="82"/>
        <end position="125"/>
    </location>
</feature>
<keyword evidence="2" id="KW-0134">Cell wall</keyword>
<dbReference type="AlphaFoldDB" id="A0A540X535"/>
<dbReference type="InterPro" id="IPR051648">
    <property type="entry name" value="CWI-Assembly_Regulator"/>
</dbReference>
<feature type="domain" description="DUF7151" evidence="7">
    <location>
        <begin position="185"/>
        <end position="226"/>
    </location>
</feature>
<dbReference type="PROSITE" id="PS51257">
    <property type="entry name" value="PROKAR_LIPOPROTEIN"/>
    <property type="match status" value="1"/>
</dbReference>
<comment type="subcellular location">
    <subcellularLocation>
        <location evidence="1">Secreted</location>
        <location evidence="1">Cell wall</location>
    </subcellularLocation>
</comment>
<dbReference type="PANTHER" id="PTHR31018:SF3">
    <property type="entry name" value="RECEPTOR PROTEIN-TYROSINE KINASE"/>
    <property type="match status" value="1"/>
</dbReference>
<feature type="compositionally biased region" description="Polar residues" evidence="6">
    <location>
        <begin position="203"/>
        <end position="213"/>
    </location>
</feature>
<dbReference type="Gene3D" id="3.80.10.10">
    <property type="entry name" value="Ribonuclease Inhibitor"/>
    <property type="match status" value="1"/>
</dbReference>
<keyword evidence="3" id="KW-0964">Secreted</keyword>
<dbReference type="GO" id="GO:0030313">
    <property type="term" value="C:cell envelope"/>
    <property type="evidence" value="ECO:0007669"/>
    <property type="project" value="UniProtKB-SubCell"/>
</dbReference>
<accession>A0A540X535</accession>
<dbReference type="InterPro" id="IPR036941">
    <property type="entry name" value="Rcpt_L-dom_sf"/>
</dbReference>
<dbReference type="SUPFAM" id="SSF52058">
    <property type="entry name" value="L domain-like"/>
    <property type="match status" value="1"/>
</dbReference>
<keyword evidence="9" id="KW-1185">Reference proteome</keyword>
<evidence type="ECO:0000256" key="1">
    <source>
        <dbReference type="ARBA" id="ARBA00004191"/>
    </source>
</evidence>
<evidence type="ECO:0000259" key="7">
    <source>
        <dbReference type="Pfam" id="PF23657"/>
    </source>
</evidence>
<evidence type="ECO:0000256" key="4">
    <source>
        <dbReference type="ARBA" id="ARBA00022729"/>
    </source>
</evidence>
<evidence type="ECO:0000313" key="9">
    <source>
        <dbReference type="Proteomes" id="UP000315369"/>
    </source>
</evidence>
<comment type="caution">
    <text evidence="8">The sequence shown here is derived from an EMBL/GenBank/DDBJ whole genome shotgun (WGS) entry which is preliminary data.</text>
</comment>
<protein>
    <recommendedName>
        <fullName evidence="7">DUF7151 domain-containing protein</fullName>
    </recommendedName>
</protein>
<organism evidence="8 9">
    <name type="scientific">Myxococcus llanfairpwllgwyngyllgogerychwyrndrobwllllantysiliogogogochensis</name>
    <dbReference type="NCBI Taxonomy" id="2590453"/>
    <lineage>
        <taxon>Bacteria</taxon>
        <taxon>Pseudomonadati</taxon>
        <taxon>Myxococcota</taxon>
        <taxon>Myxococcia</taxon>
        <taxon>Myxococcales</taxon>
        <taxon>Cystobacterineae</taxon>
        <taxon>Myxococcaceae</taxon>
        <taxon>Myxococcus</taxon>
    </lineage>
</organism>
<gene>
    <name evidence="8" type="ORF">FJV41_08880</name>
</gene>
<reference evidence="8 9" key="1">
    <citation type="submission" date="2019-06" db="EMBL/GenBank/DDBJ databases">
        <authorList>
            <person name="Livingstone P."/>
            <person name="Whitworth D."/>
        </authorList>
    </citation>
    <scope>NUCLEOTIDE SEQUENCE [LARGE SCALE GENOMIC DNA]</scope>
    <source>
        <strain evidence="8 9">AM401</strain>
    </source>
</reference>
<sequence length="644" mass="68845">MMRPVWMTLLVLTVGCDGIDLEQLVRQHNPLSRFEPEPSGENCEHGGRRTLTGLDLDDDGVLDDAEVSSTSYDCALAPPRVLVVTQTLPPGTPCPLGGQRFRAGLDVNGDGQLEDAEVTQEVVTCRDASTVVYRVSDLDSYPLACDEGTSLLEAGPDLDGDGALGDTERRAQAIVCAPASMVRVRPQPEPPGARCASGGTRLNVGTDTNGNGTLEDSEVATRTYVCLSENTFTGDYYLRDAVDLEVLRTLSRIQGSLNIQDTALAELVLPSLTAVEGPLYVGGNTALTRLEMDGLRFVGGDITVYANPELETLTLGGSTEQGALWVERDLSVQQNPRLASLDGLKNVRPRGNLSLFDNDSLTLPASWNLTELPGSLDVIGNAKLTRLPFRVLKQVGGSIAINENPALTELELTQLETVGNTLTLRQNGSLTNLSGLPVLRTIQEGFYVTDNDALVSTSGLGELNSVSWLSLADNDALTACDFPQLTAIHGRFDLTRNRALTHLGTFPALSSLPRLALSENDVLNDVSGLGNLRSMEELEVTGNPALKHLDGLSHLKSLTKLKVDSNPALERLGLGDLQEVRQTLGIVWNTALPTCLANTFADRVFIGTERDIRGNDDTATCATPVLPVGDIAAQGAWAPEGSTR</sequence>
<evidence type="ECO:0000256" key="3">
    <source>
        <dbReference type="ARBA" id="ARBA00022525"/>
    </source>
</evidence>
<dbReference type="InterPro" id="IPR032675">
    <property type="entry name" value="LRR_dom_sf"/>
</dbReference>
<keyword evidence="5" id="KW-0325">Glycoprotein</keyword>